<evidence type="ECO:0000256" key="5">
    <source>
        <dbReference type="ARBA" id="ARBA00022741"/>
    </source>
</evidence>
<dbReference type="PANTHER" id="PTHR43394">
    <property type="entry name" value="ATP-DEPENDENT PERMEASE MDL1, MITOCHONDRIAL"/>
    <property type="match status" value="1"/>
</dbReference>
<dbReference type="PROSITE" id="PS50893">
    <property type="entry name" value="ABC_TRANSPORTER_2"/>
    <property type="match status" value="1"/>
</dbReference>
<comment type="similarity">
    <text evidence="9">Belongs to the ABC transporter superfamily. Lipid exporter (TC 3.A.1.106) family.</text>
</comment>
<keyword evidence="6" id="KW-0067">ATP-binding</keyword>
<evidence type="ECO:0000256" key="7">
    <source>
        <dbReference type="ARBA" id="ARBA00022989"/>
    </source>
</evidence>
<evidence type="ECO:0000256" key="3">
    <source>
        <dbReference type="ARBA" id="ARBA00022475"/>
    </source>
</evidence>
<dbReference type="EMBL" id="MOMC01000052">
    <property type="protein sequence ID" value="ONH26258.1"/>
    <property type="molecule type" value="Genomic_DNA"/>
</dbReference>
<dbReference type="InterPro" id="IPR003593">
    <property type="entry name" value="AAA+_ATPase"/>
</dbReference>
<dbReference type="FunFam" id="3.40.50.300:FF:000299">
    <property type="entry name" value="ABC transporter ATP-binding protein/permease"/>
    <property type="match status" value="1"/>
</dbReference>
<dbReference type="Gene3D" id="3.40.50.300">
    <property type="entry name" value="P-loop containing nucleotide triphosphate hydrolases"/>
    <property type="match status" value="1"/>
</dbReference>
<dbReference type="InterPro" id="IPR027417">
    <property type="entry name" value="P-loop_NTPase"/>
</dbReference>
<feature type="transmembrane region" description="Helical" evidence="11">
    <location>
        <begin position="155"/>
        <end position="172"/>
    </location>
</feature>
<dbReference type="InterPro" id="IPR017871">
    <property type="entry name" value="ABC_transporter-like_CS"/>
</dbReference>
<keyword evidence="2" id="KW-0813">Transport</keyword>
<evidence type="ECO:0000313" key="15">
    <source>
        <dbReference type="Proteomes" id="UP000188929"/>
    </source>
</evidence>
<feature type="transmembrane region" description="Helical" evidence="11">
    <location>
        <begin position="264"/>
        <end position="285"/>
    </location>
</feature>
<dbReference type="SMART" id="SM00382">
    <property type="entry name" value="AAA"/>
    <property type="match status" value="1"/>
</dbReference>
<feature type="transmembrane region" description="Helical" evidence="11">
    <location>
        <begin position="178"/>
        <end position="195"/>
    </location>
</feature>
<dbReference type="OrthoDB" id="3203150at2"/>
<evidence type="ECO:0000256" key="8">
    <source>
        <dbReference type="ARBA" id="ARBA00023136"/>
    </source>
</evidence>
<evidence type="ECO:0000256" key="4">
    <source>
        <dbReference type="ARBA" id="ARBA00022692"/>
    </source>
</evidence>
<accession>A0A1V2I5T3</accession>
<dbReference type="SUPFAM" id="SSF90123">
    <property type="entry name" value="ABC transporter transmembrane region"/>
    <property type="match status" value="1"/>
</dbReference>
<dbReference type="PROSITE" id="PS50929">
    <property type="entry name" value="ABC_TM1F"/>
    <property type="match status" value="1"/>
</dbReference>
<feature type="region of interest" description="Disordered" evidence="10">
    <location>
        <begin position="340"/>
        <end position="369"/>
    </location>
</feature>
<dbReference type="GO" id="GO:0015421">
    <property type="term" value="F:ABC-type oligopeptide transporter activity"/>
    <property type="evidence" value="ECO:0007669"/>
    <property type="project" value="TreeGrafter"/>
</dbReference>
<dbReference type="Gene3D" id="1.20.1560.10">
    <property type="entry name" value="ABC transporter type 1, transmembrane domain"/>
    <property type="match status" value="1"/>
</dbReference>
<feature type="region of interest" description="Disordered" evidence="10">
    <location>
        <begin position="400"/>
        <end position="427"/>
    </location>
</feature>
<keyword evidence="8 11" id="KW-0472">Membrane</keyword>
<feature type="compositionally biased region" description="Low complexity" evidence="10">
    <location>
        <begin position="407"/>
        <end position="417"/>
    </location>
</feature>
<dbReference type="SUPFAM" id="SSF52540">
    <property type="entry name" value="P-loop containing nucleoside triphosphate hydrolases"/>
    <property type="match status" value="1"/>
</dbReference>
<dbReference type="PANTHER" id="PTHR43394:SF1">
    <property type="entry name" value="ATP-BINDING CASSETTE SUB-FAMILY B MEMBER 10, MITOCHONDRIAL"/>
    <property type="match status" value="1"/>
</dbReference>
<keyword evidence="5" id="KW-0547">Nucleotide-binding</keyword>
<feature type="domain" description="ABC transporter" evidence="12">
    <location>
        <begin position="416"/>
        <end position="649"/>
    </location>
</feature>
<comment type="subcellular location">
    <subcellularLocation>
        <location evidence="1">Cell membrane</location>
        <topology evidence="1">Multi-pass membrane protein</topology>
    </subcellularLocation>
</comment>
<feature type="transmembrane region" description="Helical" evidence="11">
    <location>
        <begin position="35"/>
        <end position="57"/>
    </location>
</feature>
<feature type="compositionally biased region" description="Low complexity" evidence="10">
    <location>
        <begin position="345"/>
        <end position="356"/>
    </location>
</feature>
<dbReference type="Pfam" id="PF00664">
    <property type="entry name" value="ABC_membrane"/>
    <property type="match status" value="1"/>
</dbReference>
<comment type="caution">
    <text evidence="14">The sequence shown here is derived from an EMBL/GenBank/DDBJ whole genome shotgun (WGS) entry which is preliminary data.</text>
</comment>
<sequence length="652" mass="67871">MSSAVTQWHARAVARLTGAPAAVRAEQFFADQGRVIAGLLLLSVTGSLAVAAGPFIVRRLVDDALPTGKVGDLIPPVLMLCGLLVFESAVLAARMKLIARLGGLLTVRIRQAVNSHLQRLPFSFFPRAQQGEVMTVLSTDVVDAQNAVSATTQAVVCRVADIVVGLVVIFTLDWRLSLAVMVFAPATLLIIRGGRRRLGALSARRRDLDGTLMARAADTASVSGALHVRLFDRAGYEEERFDEAAAEVLAASEEEARLTSRVRLLVNLGLVATMMVVVTLGAALVSSGHTSLGTVAALGGALLVSFGPLSTAVSLRSELASAGASFTRIFVLLDTPTDLPTSGGARRPATARTVRPLSHGPAAEPGARPSGGVALALGGGVELSLDDAWFSYDLADSRGHATPPGPAAEAGAAAGARTGPGAGAGEPEWSLRGVSLRVAPGTTAAVVGASGAGKTTITYLVAGLYRPQRGTVRLGGVPLADLAPSELHRVVGVVPQDPHLFHDTIAANLRYGRLDATDDELRAALEAACLGTLFERLPDGLATRVGARGYRLSGGERQRLAIARVLLQSPEVLVLDEATSALDSVSELAVREALDALSIGRTTLVIAHRLSTVRDADRIYVLDHGQVVEDGTHDALLADDGAYARLYRPASA</sequence>
<evidence type="ECO:0000256" key="10">
    <source>
        <dbReference type="SAM" id="MobiDB-lite"/>
    </source>
</evidence>
<keyword evidence="15" id="KW-1185">Reference proteome</keyword>
<evidence type="ECO:0000259" key="12">
    <source>
        <dbReference type="PROSITE" id="PS50893"/>
    </source>
</evidence>
<evidence type="ECO:0000256" key="2">
    <source>
        <dbReference type="ARBA" id="ARBA00022448"/>
    </source>
</evidence>
<dbReference type="InterPro" id="IPR036640">
    <property type="entry name" value="ABC1_TM_sf"/>
</dbReference>
<dbReference type="InterPro" id="IPR011527">
    <property type="entry name" value="ABC1_TM_dom"/>
</dbReference>
<keyword evidence="4 11" id="KW-0812">Transmembrane</keyword>
<organism evidence="14 15">
    <name type="scientific">Pseudofrankia asymbiotica</name>
    <dbReference type="NCBI Taxonomy" id="1834516"/>
    <lineage>
        <taxon>Bacteria</taxon>
        <taxon>Bacillati</taxon>
        <taxon>Actinomycetota</taxon>
        <taxon>Actinomycetes</taxon>
        <taxon>Frankiales</taxon>
        <taxon>Frankiaceae</taxon>
        <taxon>Pseudofrankia</taxon>
    </lineage>
</organism>
<keyword evidence="7 11" id="KW-1133">Transmembrane helix</keyword>
<dbReference type="GO" id="GO:0016887">
    <property type="term" value="F:ATP hydrolysis activity"/>
    <property type="evidence" value="ECO:0007669"/>
    <property type="project" value="InterPro"/>
</dbReference>
<dbReference type="GO" id="GO:0005886">
    <property type="term" value="C:plasma membrane"/>
    <property type="evidence" value="ECO:0007669"/>
    <property type="project" value="UniProtKB-SubCell"/>
</dbReference>
<dbReference type="PROSITE" id="PS00211">
    <property type="entry name" value="ABC_TRANSPORTER_1"/>
    <property type="match status" value="1"/>
</dbReference>
<gene>
    <name evidence="14" type="ORF">BL253_25050</name>
</gene>
<dbReference type="InterPro" id="IPR003439">
    <property type="entry name" value="ABC_transporter-like_ATP-bd"/>
</dbReference>
<evidence type="ECO:0000256" key="6">
    <source>
        <dbReference type="ARBA" id="ARBA00022840"/>
    </source>
</evidence>
<evidence type="ECO:0000259" key="13">
    <source>
        <dbReference type="PROSITE" id="PS50929"/>
    </source>
</evidence>
<dbReference type="Pfam" id="PF00005">
    <property type="entry name" value="ABC_tran"/>
    <property type="match status" value="1"/>
</dbReference>
<evidence type="ECO:0000256" key="9">
    <source>
        <dbReference type="ARBA" id="ARBA00061644"/>
    </source>
</evidence>
<dbReference type="AlphaFoldDB" id="A0A1V2I5T3"/>
<feature type="domain" description="ABC transmembrane type-1" evidence="13">
    <location>
        <begin position="37"/>
        <end position="321"/>
    </location>
</feature>
<dbReference type="STRING" id="1834516.BL253_25050"/>
<evidence type="ECO:0000256" key="11">
    <source>
        <dbReference type="SAM" id="Phobius"/>
    </source>
</evidence>
<protein>
    <submittedName>
        <fullName evidence="14">ABC transporter</fullName>
    </submittedName>
</protein>
<name>A0A1V2I5T3_9ACTN</name>
<dbReference type="GO" id="GO:0005524">
    <property type="term" value="F:ATP binding"/>
    <property type="evidence" value="ECO:0007669"/>
    <property type="project" value="UniProtKB-KW"/>
</dbReference>
<keyword evidence="3" id="KW-1003">Cell membrane</keyword>
<evidence type="ECO:0000313" key="14">
    <source>
        <dbReference type="EMBL" id="ONH26258.1"/>
    </source>
</evidence>
<reference evidence="15" key="1">
    <citation type="submission" date="2016-10" db="EMBL/GenBank/DDBJ databases">
        <title>Frankia sp. NRRL B-16386 Genome sequencing.</title>
        <authorList>
            <person name="Ghodhbane-Gtari F."/>
            <person name="Swanson E."/>
            <person name="Gueddou A."/>
            <person name="Hezbri K."/>
            <person name="Ktari K."/>
            <person name="Nouioui I."/>
            <person name="Morris K."/>
            <person name="Simpson S."/>
            <person name="Abebe-Akele F."/>
            <person name="Thomas K."/>
            <person name="Gtari M."/>
            <person name="Tisa L.S."/>
        </authorList>
    </citation>
    <scope>NUCLEOTIDE SEQUENCE [LARGE SCALE GENOMIC DNA]</scope>
    <source>
        <strain evidence="15">NRRL B-16386</strain>
    </source>
</reference>
<dbReference type="Proteomes" id="UP000188929">
    <property type="component" value="Unassembled WGS sequence"/>
</dbReference>
<feature type="transmembrane region" description="Helical" evidence="11">
    <location>
        <begin position="73"/>
        <end position="93"/>
    </location>
</feature>
<dbReference type="InterPro" id="IPR039421">
    <property type="entry name" value="Type_1_exporter"/>
</dbReference>
<evidence type="ECO:0000256" key="1">
    <source>
        <dbReference type="ARBA" id="ARBA00004651"/>
    </source>
</evidence>
<proteinExistence type="inferred from homology"/>